<comment type="similarity">
    <text evidence="1 6">Belongs to the glycosyl hydrolase 28 family.</text>
</comment>
<evidence type="ECO:0000256" key="7">
    <source>
        <dbReference type="SAM" id="SignalP"/>
    </source>
</evidence>
<evidence type="ECO:0000256" key="4">
    <source>
        <dbReference type="ARBA" id="ARBA00023180"/>
    </source>
</evidence>
<evidence type="ECO:0000256" key="2">
    <source>
        <dbReference type="ARBA" id="ARBA00022801"/>
    </source>
</evidence>
<name>A0A9W7AX95_9STRA</name>
<keyword evidence="9" id="KW-1185">Reference proteome</keyword>
<accession>A0A9W7AX95</accession>
<dbReference type="GO" id="GO:0004650">
    <property type="term" value="F:polygalacturonase activity"/>
    <property type="evidence" value="ECO:0007669"/>
    <property type="project" value="InterPro"/>
</dbReference>
<keyword evidence="5 6" id="KW-0326">Glycosidase</keyword>
<dbReference type="InterPro" id="IPR006626">
    <property type="entry name" value="PbH1"/>
</dbReference>
<dbReference type="AlphaFoldDB" id="A0A9W7AX95"/>
<keyword evidence="2 6" id="KW-0378">Hydrolase</keyword>
<dbReference type="EMBL" id="BRXZ01001633">
    <property type="protein sequence ID" value="GMH75595.1"/>
    <property type="molecule type" value="Genomic_DNA"/>
</dbReference>
<organism evidence="8 9">
    <name type="scientific">Triparma retinervis</name>
    <dbReference type="NCBI Taxonomy" id="2557542"/>
    <lineage>
        <taxon>Eukaryota</taxon>
        <taxon>Sar</taxon>
        <taxon>Stramenopiles</taxon>
        <taxon>Ochrophyta</taxon>
        <taxon>Bolidophyceae</taxon>
        <taxon>Parmales</taxon>
        <taxon>Triparmaceae</taxon>
        <taxon>Triparma</taxon>
    </lineage>
</organism>
<comment type="caution">
    <text evidence="8">The sequence shown here is derived from an EMBL/GenBank/DDBJ whole genome shotgun (WGS) entry which is preliminary data.</text>
</comment>
<evidence type="ECO:0000256" key="3">
    <source>
        <dbReference type="ARBA" id="ARBA00023157"/>
    </source>
</evidence>
<dbReference type="InterPro" id="IPR012334">
    <property type="entry name" value="Pectin_lyas_fold"/>
</dbReference>
<dbReference type="PANTHER" id="PTHR31736">
    <property type="match status" value="1"/>
</dbReference>
<proteinExistence type="inferred from homology"/>
<evidence type="ECO:0000256" key="6">
    <source>
        <dbReference type="RuleBase" id="RU361169"/>
    </source>
</evidence>
<feature type="signal peptide" evidence="7">
    <location>
        <begin position="1"/>
        <end position="17"/>
    </location>
</feature>
<evidence type="ECO:0000256" key="5">
    <source>
        <dbReference type="ARBA" id="ARBA00023295"/>
    </source>
</evidence>
<dbReference type="InterPro" id="IPR011050">
    <property type="entry name" value="Pectin_lyase_fold/virulence"/>
</dbReference>
<dbReference type="InterPro" id="IPR000743">
    <property type="entry name" value="Glyco_hydro_28"/>
</dbReference>
<dbReference type="OrthoDB" id="187139at2759"/>
<dbReference type="GO" id="GO:0046576">
    <property type="term" value="F:rhamnogalacturonan alpha-L-rhamnopyranosyl-(1-&gt;4)-alpha-D-galactopyranosyluronide lyase activity"/>
    <property type="evidence" value="ECO:0007669"/>
    <property type="project" value="UniProtKB-ARBA"/>
</dbReference>
<dbReference type="SMART" id="SM00710">
    <property type="entry name" value="PbH1"/>
    <property type="match status" value="3"/>
</dbReference>
<reference evidence="8" key="1">
    <citation type="submission" date="2022-07" db="EMBL/GenBank/DDBJ databases">
        <title>Genome analysis of Parmales, a sister group of diatoms, reveals the evolutionary specialization of diatoms from phago-mixotrophs to photoautotrophs.</title>
        <authorList>
            <person name="Ban H."/>
            <person name="Sato S."/>
            <person name="Yoshikawa S."/>
            <person name="Kazumasa Y."/>
            <person name="Nakamura Y."/>
            <person name="Ichinomiya M."/>
            <person name="Saitoh K."/>
            <person name="Sato N."/>
            <person name="Blanc-Mathieu R."/>
            <person name="Endo H."/>
            <person name="Kuwata A."/>
            <person name="Ogata H."/>
        </authorList>
    </citation>
    <scope>NUCLEOTIDE SEQUENCE</scope>
</reference>
<sequence length="442" mass="49311">MKLVLAVLAWALNSAYSEEVLFGNVGGIAGWDLPTAEANKETLQQTLGLLEPNDVLVFEEGSQYCFQGGVRATGLSDVVLVVNGVLKMYDDIDSWPLENGKDGTDPERVQEAFHFFDFHNVTITSTTGQGTIDGSGLNWWGFPEIGYLVRKENRPRLMVMDDAVDITIEHMLFKDSAYWTTLFNNVDGLVIRHSEVSARRPRDNKDNQHSLYDLTAYNTDGFDVTGRNVHIHDCKIWNQDDCIAVKDNIKGPSENMLFERIEASGMGLVIGSIGDSIVRNITFRDSIMKNTYKGIYLKFRDGDSGVIEDIRYENIRIENPSQWPIWIGPAQQAENKTCAIAWPAFGKCEPAPQQFRDILLKNITVANPPRKGLGMNGPMLGLIFGSDEKPVDGVVFEDVVFEGLKGGEEYYKCENVVEGTGVARGKTFPVPGCFKDETDRKE</sequence>
<keyword evidence="7" id="KW-0732">Signal</keyword>
<evidence type="ECO:0000313" key="8">
    <source>
        <dbReference type="EMBL" id="GMH75595.1"/>
    </source>
</evidence>
<dbReference type="PANTHER" id="PTHR31736:SF19">
    <property type="entry name" value="PECTIN LYASE SUPERFAMILY PROTEIN-RELATED"/>
    <property type="match status" value="1"/>
</dbReference>
<keyword evidence="4" id="KW-0325">Glycoprotein</keyword>
<dbReference type="Pfam" id="PF00295">
    <property type="entry name" value="Glyco_hydro_28"/>
    <property type="match status" value="1"/>
</dbReference>
<protein>
    <submittedName>
        <fullName evidence="8">Uncharacterized protein</fullName>
    </submittedName>
</protein>
<evidence type="ECO:0000256" key="1">
    <source>
        <dbReference type="ARBA" id="ARBA00008834"/>
    </source>
</evidence>
<gene>
    <name evidence="8" type="ORF">TrRE_jg12991</name>
</gene>
<evidence type="ECO:0000313" key="9">
    <source>
        <dbReference type="Proteomes" id="UP001165082"/>
    </source>
</evidence>
<dbReference type="Gene3D" id="2.160.20.10">
    <property type="entry name" value="Single-stranded right-handed beta-helix, Pectin lyase-like"/>
    <property type="match status" value="1"/>
</dbReference>
<keyword evidence="3" id="KW-1015">Disulfide bond</keyword>
<dbReference type="SUPFAM" id="SSF51126">
    <property type="entry name" value="Pectin lyase-like"/>
    <property type="match status" value="1"/>
</dbReference>
<feature type="chain" id="PRO_5040752458" evidence="7">
    <location>
        <begin position="18"/>
        <end position="442"/>
    </location>
</feature>
<dbReference type="GO" id="GO:0005975">
    <property type="term" value="P:carbohydrate metabolic process"/>
    <property type="evidence" value="ECO:0007669"/>
    <property type="project" value="InterPro"/>
</dbReference>
<dbReference type="Proteomes" id="UP001165082">
    <property type="component" value="Unassembled WGS sequence"/>
</dbReference>